<protein>
    <recommendedName>
        <fullName evidence="2">DUF3800 domain-containing protein</fullName>
    </recommendedName>
</protein>
<name>A0A6V7D0M0_9XANT</name>
<evidence type="ECO:0008006" key="2">
    <source>
        <dbReference type="Google" id="ProtNLM"/>
    </source>
</evidence>
<proteinExistence type="predicted"/>
<dbReference type="EMBL" id="LR828253">
    <property type="protein sequence ID" value="CAD0325691.1"/>
    <property type="molecule type" value="Genomic_DNA"/>
</dbReference>
<dbReference type="RefSeq" id="WP_006449048.1">
    <property type="nucleotide sequence ID" value="NZ_CP018728.1"/>
</dbReference>
<evidence type="ECO:0000313" key="1">
    <source>
        <dbReference type="EMBL" id="CAD0325698.1"/>
    </source>
</evidence>
<dbReference type="EMBL" id="LR828253">
    <property type="protein sequence ID" value="CAD0325698.1"/>
    <property type="molecule type" value="Genomic_DNA"/>
</dbReference>
<dbReference type="InterPro" id="IPR024524">
    <property type="entry name" value="DUF3800"/>
</dbReference>
<dbReference type="Pfam" id="PF12686">
    <property type="entry name" value="DUF3800"/>
    <property type="match status" value="1"/>
</dbReference>
<reference evidence="1" key="1">
    <citation type="submission" date="2020-07" db="EMBL/GenBank/DDBJ databases">
        <authorList>
            <person name="Pothier F. J."/>
        </authorList>
    </citation>
    <scope>NUCLEOTIDE SEQUENCE</scope>
    <source>
        <strain evidence="1">CFBP 8129</strain>
    </source>
</reference>
<sequence length="361" mass="40857">MRFYLDESGHTGDTVHSGRDFDFSGQLYFVLAAVGVRDQAQFEQGISALRERHRLGAQELKSSELIRHDAFIFELVEWLCAIDSPILVEVVDKRFYVCIFLVISTLMRNDYHHHGPLQGYLLNNRVADALYEHASDNVLQAFIEACKSPSDHALMTVLGGLYRTLIVEPISALSDEENLLKDIAVEAGIRYHSARKDDGDAFFDFLPRPDFGKRHQAVWMLPNQTSLANIYARINMLLGNNLQGIEIRHDEQQQYAKILLESLKQAERAGLHSSLPLTPNSDFLFIEKIELAFENSKQSLGIQVADLIAGSVMRFYRSRRNGTSISEIQMRTINKILSLTTPSKPVGINQVLPTPHCMMPR</sequence>
<accession>A0A6V7D0M0</accession>
<organism evidence="1">
    <name type="scientific">Xanthomonas hortorum pv. gardneri</name>
    <dbReference type="NCBI Taxonomy" id="2754056"/>
    <lineage>
        <taxon>Bacteria</taxon>
        <taxon>Pseudomonadati</taxon>
        <taxon>Pseudomonadota</taxon>
        <taxon>Gammaproteobacteria</taxon>
        <taxon>Lysobacterales</taxon>
        <taxon>Lysobacteraceae</taxon>
        <taxon>Xanthomonas</taxon>
    </lineage>
</organism>
<dbReference type="AlphaFoldDB" id="A0A6V7D0M0"/>
<gene>
    <name evidence="1" type="ORF">CFBP8129_18820</name>
</gene>